<reference evidence="4" key="1">
    <citation type="submission" date="2011-03" db="EMBL/GenBank/DDBJ databases">
        <title>Draft genome sequence of Brevundimonas diminuta.</title>
        <authorList>
            <person name="Brown P.J.B."/>
            <person name="Buechlein A."/>
            <person name="Hemmerich C."/>
            <person name="Brun Y.V."/>
        </authorList>
    </citation>
    <scope>NUCLEOTIDE SEQUENCE [LARGE SCALE GENOMIC DNA]</scope>
    <source>
        <strain evidence="4">C19</strain>
    </source>
</reference>
<dbReference type="InterPro" id="IPR045690">
    <property type="entry name" value="DUF6055"/>
</dbReference>
<evidence type="ECO:0000256" key="2">
    <source>
        <dbReference type="SAM" id="SignalP"/>
    </source>
</evidence>
<dbReference type="HOGENOM" id="CLU_014392_0_0_5"/>
<keyword evidence="2" id="KW-0732">Signal</keyword>
<dbReference type="Pfam" id="PF19527">
    <property type="entry name" value="DUF6055"/>
    <property type="match status" value="1"/>
</dbReference>
<evidence type="ECO:0000313" key="3">
    <source>
        <dbReference type="EMBL" id="EGF91729.1"/>
    </source>
</evidence>
<dbReference type="EMBL" id="GL883077">
    <property type="protein sequence ID" value="EGF91729.1"/>
    <property type="molecule type" value="Genomic_DNA"/>
</dbReference>
<dbReference type="AlphaFoldDB" id="F4QI91"/>
<feature type="chain" id="PRO_5003320257" evidence="2">
    <location>
        <begin position="28"/>
        <end position="621"/>
    </location>
</feature>
<dbReference type="NCBIfam" id="NF040510">
    <property type="entry name" value="avirulen_svx"/>
    <property type="match status" value="1"/>
</dbReference>
<evidence type="ECO:0000313" key="4">
    <source>
        <dbReference type="Proteomes" id="UP000006512"/>
    </source>
</evidence>
<evidence type="ECO:0000256" key="1">
    <source>
        <dbReference type="SAM" id="MobiDB-lite"/>
    </source>
</evidence>
<protein>
    <submittedName>
        <fullName evidence="3">Bacterial transferase hexapeptide three repeat family protein</fullName>
    </submittedName>
</protein>
<dbReference type="PROSITE" id="PS51257">
    <property type="entry name" value="PROKAR_LIPOPROTEIN"/>
    <property type="match status" value="1"/>
</dbReference>
<dbReference type="STRING" id="715226.ABI_01590"/>
<feature type="region of interest" description="Disordered" evidence="1">
    <location>
        <begin position="593"/>
        <end position="613"/>
    </location>
</feature>
<organism evidence="3 4">
    <name type="scientific">Asticcacaulis biprosthecium C19</name>
    <dbReference type="NCBI Taxonomy" id="715226"/>
    <lineage>
        <taxon>Bacteria</taxon>
        <taxon>Pseudomonadati</taxon>
        <taxon>Pseudomonadota</taxon>
        <taxon>Alphaproteobacteria</taxon>
        <taxon>Caulobacterales</taxon>
        <taxon>Caulobacteraceae</taxon>
        <taxon>Asticcacaulis</taxon>
    </lineage>
</organism>
<keyword evidence="4" id="KW-1185">Reference proteome</keyword>
<dbReference type="SUPFAM" id="SSF51161">
    <property type="entry name" value="Trimeric LpxA-like enzymes"/>
    <property type="match status" value="1"/>
</dbReference>
<dbReference type="GO" id="GO:0016740">
    <property type="term" value="F:transferase activity"/>
    <property type="evidence" value="ECO:0007669"/>
    <property type="project" value="UniProtKB-KW"/>
</dbReference>
<gene>
    <name evidence="3" type="ORF">ABI_01590</name>
</gene>
<accession>F4QI91</accession>
<proteinExistence type="predicted"/>
<keyword evidence="3" id="KW-0808">Transferase</keyword>
<dbReference type="eggNOG" id="COG0663">
    <property type="taxonomic scope" value="Bacteria"/>
</dbReference>
<sequence length="621" mass="67417">MKTGVSLYLLALSVSLSACGGGGSANAQTPPPAPPVTPPVSTGCVAGTWTVVSGVPEEQAVQYETEHFAFRWKAGDVNREDAVAAGAYLEMVWKLYMGPVAFPEPYCDTAAKKKANINLDPTFGLSGGPTGERDMGMWISPPALKDHWGLSHEFTHALQGSTRSLRDGVYTGWLWESHANWMAHQMPEYRGEVHCSELLVNFPHLYYGSTRDRYCNWQFLEYVKDKYGYEAVSAIWAKGLKPGEPGYMDESFFTILMRTQKWSVADLNDEFGEWALRNVTWDYVDDKGNDQGPVYRAKYGSYDDKSGIRPLRTTALEPLDLGQRRFAVPSLWAPQRYGYNLVRLVPDAGATKVSVRFRGVVQTAAGATMTGLNNEPASVPAPASDWRWGVVAVQADGTPRYSPLMGGADGDLAFDLKAGDTAVYMVVVGTPTTHHAIMWDQAYSSIYRYPWMAQFTGAMPQGFEAGAAKPTTDGHAHPNGGGWVGKDAKVDASVYVGPYAQVLGGTVRDHARIEDHAIVRSGTISGEAVVGGMSIIDNNVVIKDKAVVRTTFMGIGAFEPGTELSGTAQIWGDAEVRGGPKLSKGVYTGFVDQASQDDPKQGGDLTAPAPEVTSFTYTWRP</sequence>
<dbReference type="Gene3D" id="2.160.10.10">
    <property type="entry name" value="Hexapeptide repeat proteins"/>
    <property type="match status" value="1"/>
</dbReference>
<name>F4QI91_9CAUL</name>
<feature type="signal peptide" evidence="2">
    <location>
        <begin position="1"/>
        <end position="27"/>
    </location>
</feature>
<dbReference type="InterPro" id="IPR011004">
    <property type="entry name" value="Trimer_LpxA-like_sf"/>
</dbReference>
<dbReference type="Proteomes" id="UP000006512">
    <property type="component" value="Unassembled WGS sequence"/>
</dbReference>